<dbReference type="STRING" id="739143.SAMN05216297_104276"/>
<dbReference type="GO" id="GO:0004222">
    <property type="term" value="F:metalloendopeptidase activity"/>
    <property type="evidence" value="ECO:0007669"/>
    <property type="project" value="InterPro"/>
</dbReference>
<dbReference type="EMBL" id="FOMH01000004">
    <property type="protein sequence ID" value="SFD11373.1"/>
    <property type="molecule type" value="Genomic_DNA"/>
</dbReference>
<dbReference type="AlphaFoldDB" id="A0A1I1PWL2"/>
<evidence type="ECO:0000313" key="2">
    <source>
        <dbReference type="EMBL" id="SFD11373.1"/>
    </source>
</evidence>
<dbReference type="OrthoDB" id="3669864at2"/>
<dbReference type="RefSeq" id="WP_091492714.1">
    <property type="nucleotide sequence ID" value="NZ_FOMH01000004.1"/>
</dbReference>
<protein>
    <submittedName>
        <fullName evidence="2">Astacin (Peptidase family M12A)</fullName>
    </submittedName>
</protein>
<evidence type="ECO:0000259" key="1">
    <source>
        <dbReference type="SMART" id="SM00235"/>
    </source>
</evidence>
<dbReference type="GO" id="GO:0008270">
    <property type="term" value="F:zinc ion binding"/>
    <property type="evidence" value="ECO:0007669"/>
    <property type="project" value="InterPro"/>
</dbReference>
<dbReference type="Gene3D" id="3.40.390.10">
    <property type="entry name" value="Collagenase (Catalytic Domain)"/>
    <property type="match status" value="1"/>
</dbReference>
<reference evidence="3" key="1">
    <citation type="submission" date="2016-10" db="EMBL/GenBank/DDBJ databases">
        <authorList>
            <person name="Varghese N."/>
            <person name="Submissions S."/>
        </authorList>
    </citation>
    <scope>NUCLEOTIDE SEQUENCE [LARGE SCALE GENOMIC DNA]</scope>
    <source>
        <strain evidence="3">CGMCC 1.10370</strain>
    </source>
</reference>
<gene>
    <name evidence="2" type="ORF">SAMN05216297_104276</name>
</gene>
<dbReference type="SUPFAM" id="SSF55486">
    <property type="entry name" value="Metalloproteases ('zincins'), catalytic domain"/>
    <property type="match status" value="1"/>
</dbReference>
<dbReference type="SMART" id="SM00235">
    <property type="entry name" value="ZnMc"/>
    <property type="match status" value="1"/>
</dbReference>
<dbReference type="InterPro" id="IPR001506">
    <property type="entry name" value="Peptidase_M12A"/>
</dbReference>
<proteinExistence type="predicted"/>
<dbReference type="Gene3D" id="2.90.10.10">
    <property type="entry name" value="Bulb-type lectin domain"/>
    <property type="match status" value="1"/>
</dbReference>
<keyword evidence="3" id="KW-1185">Reference proteome</keyword>
<name>A0A1I1PWL2_9FLAO</name>
<dbReference type="PROSITE" id="PS51257">
    <property type="entry name" value="PROKAR_LIPOPROTEIN"/>
    <property type="match status" value="1"/>
</dbReference>
<sequence length="378" mass="42717">MQRIITFLILPAFLLFFSCNNEENRASNDETGCCSFNFIDSKSYPTIKPDAAIITWPRWQIGQTIKIKFLDGDAIAQEKVKRIANEWTKYANLKFEYVTPKEYADIRIGFNVGSYGAWSVLGMKSAYGNTEEQSMRLGPLTSSNEASIRRTILHEFGHALGLIHENSSPVATISWDLPKVYKYYSDLNGWSKDQVDQFVIKSPETTNYSEYDPLSIMHYYVPASLTTNGIAVNEMSDLSIIDITSINKWYPFPIRSIIESGERIDFIPWTQAIKSPNGQFVLQFDSGLLSIKNTVNNTIIWQEGNSRYSNQPSCYLQSDGNLIIKGHASGFTAPEQITWMSDTAQYPGATLYLQNDGDLQLIYNGTVKWSSKNGKPQT</sequence>
<dbReference type="InterPro" id="IPR024079">
    <property type="entry name" value="MetalloPept_cat_dom_sf"/>
</dbReference>
<organism evidence="2 3">
    <name type="scientific">Flavobacterium phragmitis</name>
    <dbReference type="NCBI Taxonomy" id="739143"/>
    <lineage>
        <taxon>Bacteria</taxon>
        <taxon>Pseudomonadati</taxon>
        <taxon>Bacteroidota</taxon>
        <taxon>Flavobacteriia</taxon>
        <taxon>Flavobacteriales</taxon>
        <taxon>Flavobacteriaceae</taxon>
        <taxon>Flavobacterium</taxon>
    </lineage>
</organism>
<dbReference type="SUPFAM" id="SSF51110">
    <property type="entry name" value="alpha-D-mannose-specific plant lectins"/>
    <property type="match status" value="1"/>
</dbReference>
<dbReference type="Pfam" id="PF01400">
    <property type="entry name" value="Astacin"/>
    <property type="match status" value="1"/>
</dbReference>
<dbReference type="Proteomes" id="UP000199672">
    <property type="component" value="Unassembled WGS sequence"/>
</dbReference>
<dbReference type="InterPro" id="IPR006026">
    <property type="entry name" value="Peptidase_Metallo"/>
</dbReference>
<feature type="domain" description="Peptidase metallopeptidase" evidence="1">
    <location>
        <begin position="52"/>
        <end position="202"/>
    </location>
</feature>
<accession>A0A1I1PWL2</accession>
<dbReference type="InterPro" id="IPR036426">
    <property type="entry name" value="Bulb-type_lectin_dom_sf"/>
</dbReference>
<evidence type="ECO:0000313" key="3">
    <source>
        <dbReference type="Proteomes" id="UP000199672"/>
    </source>
</evidence>
<dbReference type="GO" id="GO:0006508">
    <property type="term" value="P:proteolysis"/>
    <property type="evidence" value="ECO:0007669"/>
    <property type="project" value="InterPro"/>
</dbReference>